<dbReference type="EMBL" id="OP882271">
    <property type="protein sequence ID" value="WAX22381.1"/>
    <property type="molecule type" value="Genomic_DNA"/>
</dbReference>
<proteinExistence type="predicted"/>
<organism evidence="2 3">
    <name type="scientific">Pseudomonas phage MiCath</name>
    <dbReference type="NCBI Taxonomy" id="3003729"/>
    <lineage>
        <taxon>Viruses</taxon>
        <taxon>Duplodnaviria</taxon>
        <taxon>Heunggongvirae</taxon>
        <taxon>Uroviricota</taxon>
        <taxon>Caudoviricetes</taxon>
        <taxon>Queuovirinae</taxon>
        <taxon>Micathvirus</taxon>
        <taxon>Micathvirus micath</taxon>
    </lineage>
</organism>
<evidence type="ECO:0000256" key="1">
    <source>
        <dbReference type="SAM" id="Coils"/>
    </source>
</evidence>
<keyword evidence="1" id="KW-0175">Coiled coil</keyword>
<accession>A0AAE9VFD2</accession>
<evidence type="ECO:0000313" key="2">
    <source>
        <dbReference type="EMBL" id="WAX22381.1"/>
    </source>
</evidence>
<evidence type="ECO:0000313" key="3">
    <source>
        <dbReference type="Proteomes" id="UP001211688"/>
    </source>
</evidence>
<dbReference type="RefSeq" id="YP_010719799.1">
    <property type="nucleotide sequence ID" value="NC_072502.1"/>
</dbReference>
<protein>
    <submittedName>
        <fullName evidence="2">Uncharacterized protein</fullName>
    </submittedName>
</protein>
<dbReference type="Proteomes" id="UP001211688">
    <property type="component" value="Segment"/>
</dbReference>
<dbReference type="GeneID" id="79412939"/>
<sequence>MSVDKTTDGKVIWALRLYNKHGGYSPEMVRRDTLPVLPGERQGYVRVEEYEELLQQQSGPVALPERKNYDNRSFQASCEATGWNACLDEIAKLGPLYTHADPNVRWKAVADEQMQVITGLRAQLEQQRAEFANAQAVEHCKWAALVDDLDAAMSSTSPVAVPLETSQQCINEVSKVFHDILRGVRHKGWTVGTDIVARIEALLKVRL</sequence>
<feature type="coiled-coil region" evidence="1">
    <location>
        <begin position="110"/>
        <end position="137"/>
    </location>
</feature>
<reference evidence="2" key="1">
    <citation type="submission" date="2022-11" db="EMBL/GenBank/DDBJ databases">
        <authorList>
            <person name="Jaryenneh J.D."/>
            <person name="Schoeniger J.S."/>
            <person name="Mageeney C.M."/>
        </authorList>
    </citation>
    <scope>NUCLEOTIDE SEQUENCE</scope>
</reference>
<dbReference type="KEGG" id="vg:79412939"/>
<name>A0AAE9VFD2_9CAUD</name>
<keyword evidence="3" id="KW-1185">Reference proteome</keyword>